<dbReference type="SUPFAM" id="SSF50156">
    <property type="entry name" value="PDZ domain-like"/>
    <property type="match status" value="1"/>
</dbReference>
<evidence type="ECO:0000256" key="5">
    <source>
        <dbReference type="RuleBase" id="RU004404"/>
    </source>
</evidence>
<dbReference type="PANTHER" id="PTHR32060">
    <property type="entry name" value="TAIL-SPECIFIC PROTEASE"/>
    <property type="match status" value="1"/>
</dbReference>
<sequence length="410" mass="44694">MSALKTLQKFYTVLFVLLLSVGLFTGGYYFGKRGFDIEYKKNPPVVRVVNKETGPQDVDFSEFWEVWDLINKEHIDRPFDPLKLMYGALKGLTSAVGDPYTSFLPPAENESLGSSLNGEYEGIGAELGMKDNQLIIVAPLDGSPAQKLGVRSGDAIMKINGEDTAGISITEAVGKIRGPKGQGVTLTLKRGEGSDFNLTIIRDKIVIKSVSWEDKGDGVAYIRLSRFGEKTPQEWNEAVSDMLSKMPNLKSIILDLRGNPGGFLTGSVYVASEFIEKGVVVKQVTASGAATNLDVERRGKLLKYPVVVLIDQGSASASEILTLALKDYDRAEAVVGAKSFGKGTVQDARDFKDGSGVHVTVAKWLSPKGIWIHKAGITPDYVVDITEEDVKNFRDPQLEKAIEVAKEQVK</sequence>
<dbReference type="FunFam" id="2.30.42.10:FF:000063">
    <property type="entry name" value="Peptidase, S41 family"/>
    <property type="match status" value="1"/>
</dbReference>
<dbReference type="GO" id="GO:0004175">
    <property type="term" value="F:endopeptidase activity"/>
    <property type="evidence" value="ECO:0007669"/>
    <property type="project" value="TreeGrafter"/>
</dbReference>
<dbReference type="SMART" id="SM00228">
    <property type="entry name" value="PDZ"/>
    <property type="match status" value="1"/>
</dbReference>
<dbReference type="Gene3D" id="2.30.42.10">
    <property type="match status" value="1"/>
</dbReference>
<dbReference type="SUPFAM" id="SSF52096">
    <property type="entry name" value="ClpP/crotonase"/>
    <property type="match status" value="1"/>
</dbReference>
<dbReference type="PROSITE" id="PS50106">
    <property type="entry name" value="PDZ"/>
    <property type="match status" value="1"/>
</dbReference>
<dbReference type="NCBIfam" id="TIGR00225">
    <property type="entry name" value="prc"/>
    <property type="match status" value="1"/>
</dbReference>
<gene>
    <name evidence="8" type="ORF">COT69_02255</name>
</gene>
<dbReference type="InterPro" id="IPR029045">
    <property type="entry name" value="ClpP/crotonase-like_dom_sf"/>
</dbReference>
<keyword evidence="3 5" id="KW-0378">Hydrolase</keyword>
<keyword evidence="4 5" id="KW-0720">Serine protease</keyword>
<dbReference type="GO" id="GO:0008236">
    <property type="term" value="F:serine-type peptidase activity"/>
    <property type="evidence" value="ECO:0007669"/>
    <property type="project" value="UniProtKB-KW"/>
</dbReference>
<name>A0A2H0WJN7_UNCKA</name>
<keyword evidence="6" id="KW-1133">Transmembrane helix</keyword>
<feature type="transmembrane region" description="Helical" evidence="6">
    <location>
        <begin position="12"/>
        <end position="31"/>
    </location>
</feature>
<comment type="similarity">
    <text evidence="1 5">Belongs to the peptidase S41A family.</text>
</comment>
<comment type="caution">
    <text evidence="8">The sequence shown here is derived from an EMBL/GenBank/DDBJ whole genome shotgun (WGS) entry which is preliminary data.</text>
</comment>
<dbReference type="InterPro" id="IPR005151">
    <property type="entry name" value="Tail-specific_protease"/>
</dbReference>
<organism evidence="8 9">
    <name type="scientific">candidate division WWE3 bacterium CG09_land_8_20_14_0_10_39_24</name>
    <dbReference type="NCBI Taxonomy" id="1975088"/>
    <lineage>
        <taxon>Bacteria</taxon>
        <taxon>Katanobacteria</taxon>
    </lineage>
</organism>
<dbReference type="Proteomes" id="UP000230787">
    <property type="component" value="Unassembled WGS sequence"/>
</dbReference>
<keyword evidence="2 5" id="KW-0645">Protease</keyword>
<dbReference type="GO" id="GO:0007165">
    <property type="term" value="P:signal transduction"/>
    <property type="evidence" value="ECO:0007669"/>
    <property type="project" value="TreeGrafter"/>
</dbReference>
<proteinExistence type="inferred from homology"/>
<evidence type="ECO:0000259" key="7">
    <source>
        <dbReference type="PROSITE" id="PS50106"/>
    </source>
</evidence>
<protein>
    <submittedName>
        <fullName evidence="8">Peptidase S41</fullName>
    </submittedName>
</protein>
<evidence type="ECO:0000256" key="2">
    <source>
        <dbReference type="ARBA" id="ARBA00022670"/>
    </source>
</evidence>
<feature type="domain" description="PDZ" evidence="7">
    <location>
        <begin position="101"/>
        <end position="177"/>
    </location>
</feature>
<dbReference type="CDD" id="cd07560">
    <property type="entry name" value="Peptidase_S41_CPP"/>
    <property type="match status" value="1"/>
</dbReference>
<evidence type="ECO:0000256" key="6">
    <source>
        <dbReference type="SAM" id="Phobius"/>
    </source>
</evidence>
<dbReference type="Pfam" id="PF03572">
    <property type="entry name" value="Peptidase_S41"/>
    <property type="match status" value="1"/>
</dbReference>
<dbReference type="InterPro" id="IPR004447">
    <property type="entry name" value="Peptidase_S41A"/>
</dbReference>
<reference evidence="9" key="1">
    <citation type="submission" date="2017-09" db="EMBL/GenBank/DDBJ databases">
        <title>Depth-based differentiation of microbial function through sediment-hosted aquifers and enrichment of novel symbionts in the deep terrestrial subsurface.</title>
        <authorList>
            <person name="Probst A.J."/>
            <person name="Ladd B."/>
            <person name="Jarett J.K."/>
            <person name="Geller-Mcgrath D.E."/>
            <person name="Sieber C.M.K."/>
            <person name="Emerson J.B."/>
            <person name="Anantharaman K."/>
            <person name="Thomas B.C."/>
            <person name="Malmstrom R."/>
            <person name="Stieglmeier M."/>
            <person name="Klingl A."/>
            <person name="Woyke T."/>
            <person name="Ryan C.M."/>
            <person name="Banfield J.F."/>
        </authorList>
    </citation>
    <scope>NUCLEOTIDE SEQUENCE [LARGE SCALE GENOMIC DNA]</scope>
</reference>
<keyword evidence="6" id="KW-0812">Transmembrane</keyword>
<evidence type="ECO:0000256" key="4">
    <source>
        <dbReference type="ARBA" id="ARBA00022825"/>
    </source>
</evidence>
<dbReference type="GO" id="GO:0030288">
    <property type="term" value="C:outer membrane-bounded periplasmic space"/>
    <property type="evidence" value="ECO:0007669"/>
    <property type="project" value="TreeGrafter"/>
</dbReference>
<dbReference type="GO" id="GO:0006508">
    <property type="term" value="P:proteolysis"/>
    <property type="evidence" value="ECO:0007669"/>
    <property type="project" value="UniProtKB-KW"/>
</dbReference>
<dbReference type="Gene3D" id="3.30.750.44">
    <property type="match status" value="1"/>
</dbReference>
<evidence type="ECO:0000313" key="8">
    <source>
        <dbReference type="EMBL" id="PIS12785.1"/>
    </source>
</evidence>
<evidence type="ECO:0000313" key="9">
    <source>
        <dbReference type="Proteomes" id="UP000230787"/>
    </source>
</evidence>
<dbReference type="SMART" id="SM00245">
    <property type="entry name" value="TSPc"/>
    <property type="match status" value="1"/>
</dbReference>
<evidence type="ECO:0000256" key="3">
    <source>
        <dbReference type="ARBA" id="ARBA00022801"/>
    </source>
</evidence>
<accession>A0A2H0WJN7</accession>
<dbReference type="InterPro" id="IPR036034">
    <property type="entry name" value="PDZ_sf"/>
</dbReference>
<dbReference type="PANTHER" id="PTHR32060:SF30">
    <property type="entry name" value="CARBOXY-TERMINAL PROCESSING PROTEASE CTPA"/>
    <property type="match status" value="1"/>
</dbReference>
<dbReference type="Pfam" id="PF17820">
    <property type="entry name" value="PDZ_6"/>
    <property type="match status" value="1"/>
</dbReference>
<dbReference type="Gene3D" id="3.90.226.10">
    <property type="entry name" value="2-enoyl-CoA Hydratase, Chain A, domain 1"/>
    <property type="match status" value="1"/>
</dbReference>
<dbReference type="InterPro" id="IPR041489">
    <property type="entry name" value="PDZ_6"/>
</dbReference>
<dbReference type="CDD" id="cd06782">
    <property type="entry name" value="cpPDZ_CPP-like"/>
    <property type="match status" value="1"/>
</dbReference>
<dbReference type="AlphaFoldDB" id="A0A2H0WJN7"/>
<evidence type="ECO:0000256" key="1">
    <source>
        <dbReference type="ARBA" id="ARBA00009179"/>
    </source>
</evidence>
<dbReference type="InterPro" id="IPR001478">
    <property type="entry name" value="PDZ"/>
</dbReference>
<keyword evidence="6" id="KW-0472">Membrane</keyword>
<dbReference type="EMBL" id="PEZN01000030">
    <property type="protein sequence ID" value="PIS12785.1"/>
    <property type="molecule type" value="Genomic_DNA"/>
</dbReference>